<feature type="compositionally biased region" description="Gly residues" evidence="1">
    <location>
        <begin position="63"/>
        <end position="75"/>
    </location>
</feature>
<name>A0ABC8BSR3_9ACTN</name>
<evidence type="ECO:0000313" key="3">
    <source>
        <dbReference type="Proteomes" id="UP000192251"/>
    </source>
</evidence>
<dbReference type="AlphaFoldDB" id="A0ABC8BSR3"/>
<evidence type="ECO:0000256" key="1">
    <source>
        <dbReference type="SAM" id="MobiDB-lite"/>
    </source>
</evidence>
<proteinExistence type="predicted"/>
<gene>
    <name evidence="2" type="ORF">B7C62_15550</name>
</gene>
<reference evidence="2 3" key="1">
    <citation type="submission" date="2017-04" db="EMBL/GenBank/DDBJ databases">
        <title>The complete genome sequence of Streptomyces albolongus YIM 101047, the producer of novel bafilomycins and novel odoriferous sesquiterpenoids.</title>
        <authorList>
            <person name="Yin M."/>
            <person name="Jiang Y."/>
        </authorList>
    </citation>
    <scope>NUCLEOTIDE SEQUENCE [LARGE SCALE GENOMIC DNA]</scope>
    <source>
        <strain evidence="2 3">YIM 101047</strain>
    </source>
</reference>
<protein>
    <recommendedName>
        <fullName evidence="4">Loricrin</fullName>
    </recommendedName>
</protein>
<dbReference type="EMBL" id="CP020563">
    <property type="protein sequence ID" value="ARF73522.1"/>
    <property type="molecule type" value="Genomic_DNA"/>
</dbReference>
<evidence type="ECO:0000313" key="2">
    <source>
        <dbReference type="EMBL" id="ARF73522.1"/>
    </source>
</evidence>
<dbReference type="KEGG" id="kab:B7C62_15550"/>
<feature type="region of interest" description="Disordered" evidence="1">
    <location>
        <begin position="29"/>
        <end position="75"/>
    </location>
</feature>
<sequence>MRGMGVFITVLFSVGVLVALVVFLARVSSVKSGPSRAGAKRRSSAWGSGDGGGGASCSSGDSSCGGGGGGCGGSS</sequence>
<dbReference type="Proteomes" id="UP000192251">
    <property type="component" value="Chromosome"/>
</dbReference>
<keyword evidence="3" id="KW-1185">Reference proteome</keyword>
<organism evidence="2 3">
    <name type="scientific">Kitasatospora albolonga</name>
    <dbReference type="NCBI Taxonomy" id="68173"/>
    <lineage>
        <taxon>Bacteria</taxon>
        <taxon>Bacillati</taxon>
        <taxon>Actinomycetota</taxon>
        <taxon>Actinomycetes</taxon>
        <taxon>Kitasatosporales</taxon>
        <taxon>Streptomycetaceae</taxon>
        <taxon>Kitasatospora</taxon>
    </lineage>
</organism>
<accession>A0ABC8BSR3</accession>
<evidence type="ECO:0008006" key="4">
    <source>
        <dbReference type="Google" id="ProtNLM"/>
    </source>
</evidence>